<dbReference type="RefSeq" id="WP_156742419.1">
    <property type="nucleotide sequence ID" value="NZ_CACRYJ010000055.1"/>
</dbReference>
<keyword evidence="8" id="KW-1185">Reference proteome</keyword>
<evidence type="ECO:0000256" key="3">
    <source>
        <dbReference type="ARBA" id="ARBA00023163"/>
    </source>
</evidence>
<dbReference type="InterPro" id="IPR036271">
    <property type="entry name" value="Tet_transcr_reg_TetR-rel_C_sf"/>
</dbReference>
<evidence type="ECO:0000313" key="7">
    <source>
        <dbReference type="EMBL" id="VZO39070.1"/>
    </source>
</evidence>
<feature type="DNA-binding region" description="H-T-H motif" evidence="4">
    <location>
        <begin position="40"/>
        <end position="59"/>
    </location>
</feature>
<evidence type="ECO:0000256" key="1">
    <source>
        <dbReference type="ARBA" id="ARBA00023015"/>
    </source>
</evidence>
<dbReference type="SUPFAM" id="SSF48498">
    <property type="entry name" value="Tetracyclin repressor-like, C-terminal domain"/>
    <property type="match status" value="1"/>
</dbReference>
<keyword evidence="1" id="KW-0805">Transcription regulation</keyword>
<dbReference type="PANTHER" id="PTHR47506">
    <property type="entry name" value="TRANSCRIPTIONAL REGULATORY PROTEIN"/>
    <property type="match status" value="1"/>
</dbReference>
<sequence>MPLQSSGRAGRPRLGSEDKRARILREAFDLFARRGYSATSLTEIARAAEISKPGLLHHFGSKEALFSAVLEQRDAGDRAHLEDAADDVWSLLDRWVRLMTGNAARPGLVGLYTAMSAGSVDAAHPAHPWLHRHLVDGVEALSERFDRGKAAGVVADDAPSIELARTVLALSDGIQVQWLCARSDSGTEHPTEDATTPTHGVGPVDMTAQMRLLVDMIRARWATGVAAASPPAATT</sequence>
<protein>
    <submittedName>
        <fullName evidence="7">HTH-type transcriptional regulator RutR</fullName>
    </submittedName>
</protein>
<dbReference type="AlphaFoldDB" id="A0A7M4DNN9"/>
<organism evidence="7 8">
    <name type="scientific">Occultella aeris</name>
    <dbReference type="NCBI Taxonomy" id="2761496"/>
    <lineage>
        <taxon>Bacteria</taxon>
        <taxon>Bacillati</taxon>
        <taxon>Actinomycetota</taxon>
        <taxon>Actinomycetes</taxon>
        <taxon>Micrococcales</taxon>
        <taxon>Ruaniaceae</taxon>
        <taxon>Occultella</taxon>
    </lineage>
</organism>
<dbReference type="EMBL" id="CACRYJ010000055">
    <property type="protein sequence ID" value="VZO39070.1"/>
    <property type="molecule type" value="Genomic_DNA"/>
</dbReference>
<dbReference type="Pfam" id="PF00440">
    <property type="entry name" value="TetR_N"/>
    <property type="match status" value="1"/>
</dbReference>
<dbReference type="PRINTS" id="PR00455">
    <property type="entry name" value="HTHTETR"/>
</dbReference>
<keyword evidence="3" id="KW-0804">Transcription</keyword>
<keyword evidence="2 4" id="KW-0238">DNA-binding</keyword>
<feature type="region of interest" description="Disordered" evidence="5">
    <location>
        <begin position="184"/>
        <end position="203"/>
    </location>
</feature>
<evidence type="ECO:0000256" key="4">
    <source>
        <dbReference type="PROSITE-ProRule" id="PRU00335"/>
    </source>
</evidence>
<reference evidence="7 8" key="1">
    <citation type="submission" date="2019-11" db="EMBL/GenBank/DDBJ databases">
        <authorList>
            <person name="Criscuolo A."/>
        </authorList>
    </citation>
    <scope>NUCLEOTIDE SEQUENCE [LARGE SCALE GENOMIC DNA]</scope>
    <source>
        <strain evidence="7">CIP111667</strain>
    </source>
</reference>
<dbReference type="Proteomes" id="UP000419743">
    <property type="component" value="Unassembled WGS sequence"/>
</dbReference>
<gene>
    <name evidence="7" type="primary">rutR</name>
    <name evidence="7" type="ORF">HALOF300_03770</name>
</gene>
<evidence type="ECO:0000256" key="2">
    <source>
        <dbReference type="ARBA" id="ARBA00023125"/>
    </source>
</evidence>
<evidence type="ECO:0000256" key="5">
    <source>
        <dbReference type="SAM" id="MobiDB-lite"/>
    </source>
</evidence>
<evidence type="ECO:0000259" key="6">
    <source>
        <dbReference type="PROSITE" id="PS50977"/>
    </source>
</evidence>
<dbReference type="GO" id="GO:0003677">
    <property type="term" value="F:DNA binding"/>
    <property type="evidence" value="ECO:0007669"/>
    <property type="project" value="UniProtKB-UniRule"/>
</dbReference>
<comment type="caution">
    <text evidence="7">The sequence shown here is derived from an EMBL/GenBank/DDBJ whole genome shotgun (WGS) entry which is preliminary data.</text>
</comment>
<dbReference type="GO" id="GO:0045892">
    <property type="term" value="P:negative regulation of DNA-templated transcription"/>
    <property type="evidence" value="ECO:0007669"/>
    <property type="project" value="UniProtKB-ARBA"/>
</dbReference>
<dbReference type="PROSITE" id="PS50977">
    <property type="entry name" value="HTH_TETR_2"/>
    <property type="match status" value="1"/>
</dbReference>
<proteinExistence type="predicted"/>
<name>A0A7M4DNN9_9MICO</name>
<dbReference type="SUPFAM" id="SSF46689">
    <property type="entry name" value="Homeodomain-like"/>
    <property type="match status" value="1"/>
</dbReference>
<dbReference type="InterPro" id="IPR001647">
    <property type="entry name" value="HTH_TetR"/>
</dbReference>
<evidence type="ECO:0000313" key="8">
    <source>
        <dbReference type="Proteomes" id="UP000419743"/>
    </source>
</evidence>
<dbReference type="PANTHER" id="PTHR47506:SF1">
    <property type="entry name" value="HTH-TYPE TRANSCRIPTIONAL REGULATOR YJDC"/>
    <property type="match status" value="1"/>
</dbReference>
<dbReference type="InterPro" id="IPR009057">
    <property type="entry name" value="Homeodomain-like_sf"/>
</dbReference>
<dbReference type="FunFam" id="1.10.10.60:FF:000141">
    <property type="entry name" value="TetR family transcriptional regulator"/>
    <property type="match status" value="1"/>
</dbReference>
<dbReference type="Gene3D" id="1.10.357.10">
    <property type="entry name" value="Tetracycline Repressor, domain 2"/>
    <property type="match status" value="1"/>
</dbReference>
<accession>A0A7M4DNN9</accession>
<feature type="domain" description="HTH tetR-type" evidence="6">
    <location>
        <begin position="17"/>
        <end position="77"/>
    </location>
</feature>